<reference evidence="6 7" key="1">
    <citation type="submission" date="2017-06" db="EMBL/GenBank/DDBJ databases">
        <authorList>
            <person name="Kim H.J."/>
            <person name="Triplett B.A."/>
        </authorList>
    </citation>
    <scope>NUCLEOTIDE SEQUENCE [LARGE SCALE GENOMIC DNA]</scope>
    <source>
        <strain evidence="6 7">DSM 14713</strain>
    </source>
</reference>
<evidence type="ECO:0000313" key="6">
    <source>
        <dbReference type="EMBL" id="ATB31037.1"/>
    </source>
</evidence>
<dbReference type="PANTHER" id="PTHR30480">
    <property type="entry name" value="BETA-HEXOSAMINIDASE-RELATED"/>
    <property type="match status" value="1"/>
</dbReference>
<protein>
    <submittedName>
        <fullName evidence="6">Beta-glucosidase</fullName>
    </submittedName>
</protein>
<dbReference type="Proteomes" id="UP000217289">
    <property type="component" value="Chromosome"/>
</dbReference>
<keyword evidence="7" id="KW-1185">Reference proteome</keyword>
<dbReference type="PANTHER" id="PTHR30480:SF16">
    <property type="entry name" value="GLYCOSIDE HYDROLASE FAMILY 3 DOMAIN PROTEIN"/>
    <property type="match status" value="1"/>
</dbReference>
<dbReference type="NCBIfam" id="NF003740">
    <property type="entry name" value="PRK05337.1"/>
    <property type="match status" value="1"/>
</dbReference>
<evidence type="ECO:0000256" key="2">
    <source>
        <dbReference type="ARBA" id="ARBA00022801"/>
    </source>
</evidence>
<feature type="domain" description="Glycoside hydrolase family 3 N-terminal" evidence="5">
    <location>
        <begin position="60"/>
        <end position="378"/>
    </location>
</feature>
<dbReference type="EMBL" id="CP022163">
    <property type="protein sequence ID" value="ATB31037.1"/>
    <property type="molecule type" value="Genomic_DNA"/>
</dbReference>
<dbReference type="InterPro" id="IPR001764">
    <property type="entry name" value="Glyco_hydro_3_N"/>
</dbReference>
<dbReference type="PRINTS" id="PR00133">
    <property type="entry name" value="GLHYDRLASE3"/>
</dbReference>
<feature type="chain" id="PRO_5013395329" evidence="4">
    <location>
        <begin position="22"/>
        <end position="582"/>
    </location>
</feature>
<name>A0A250IIR2_9BACT</name>
<evidence type="ECO:0000256" key="1">
    <source>
        <dbReference type="ARBA" id="ARBA00005336"/>
    </source>
</evidence>
<accession>A0A250IIR2</accession>
<dbReference type="SUPFAM" id="SSF52279">
    <property type="entry name" value="Beta-D-glucan exohydrolase, C-terminal domain"/>
    <property type="match status" value="1"/>
</dbReference>
<organism evidence="6 7">
    <name type="scientific">Melittangium boletus DSM 14713</name>
    <dbReference type="NCBI Taxonomy" id="1294270"/>
    <lineage>
        <taxon>Bacteria</taxon>
        <taxon>Pseudomonadati</taxon>
        <taxon>Myxococcota</taxon>
        <taxon>Myxococcia</taxon>
        <taxon>Myxococcales</taxon>
        <taxon>Cystobacterineae</taxon>
        <taxon>Archangiaceae</taxon>
        <taxon>Melittangium</taxon>
    </lineage>
</organism>
<evidence type="ECO:0000256" key="4">
    <source>
        <dbReference type="SAM" id="SignalP"/>
    </source>
</evidence>
<gene>
    <name evidence="6" type="ORF">MEBOL_004499</name>
</gene>
<evidence type="ECO:0000313" key="7">
    <source>
        <dbReference type="Proteomes" id="UP000217289"/>
    </source>
</evidence>
<dbReference type="InterPro" id="IPR036881">
    <property type="entry name" value="Glyco_hydro_3_C_sf"/>
</dbReference>
<sequence>MSLRLPCTLALPLLLCLGACATAPDRVLPLPAPPAVTPPVTERPPPPPSRVEALLGGMSLEDKVGQVMMVGFGGTEVDGGVEQLVRGRRVGGVCLFKRNISDGEQVARLNADLRALFAGGVPPFLTLDQEGGNVVRVKDGVVVLPGNMALGATRSPELAYAAGLAQGQDLRRLGFNMNLAPVLDVNLNPRNPVIGSRSYGDSVALVSELGRAFVRGQQDAGLVTVAKHFPGHGATDADSHTELPVMRATREEVLAQMEPFRDVIHEGLDGLMTAHVAVPGLTGDDVPATLHPQLLGGLLRERLGFDGLVLTDELEMDAIARRYGVGQAAVLAVRAGADMVLVPWRAEKKTEVHEALMAAARSGELPAARLDEAVRHILVTKERRGLFSPPPALEERLATPPSVQNEEVAHRIARAAVTLLRSQGQHIPLTPQSRVGVITAEASLGAAIAARAPRARVLDVPAWPERSQRAGLRRRARQLALGSDVVVVGLINSYQLELVTLAASTGRPVVVVSMGLPYLAEQADEARAVLAVYSYQPAATEAAAAALFGEIGTPGRLPVGLSRLHFGHGLDAPRREQARVSP</sequence>
<dbReference type="GO" id="GO:0009254">
    <property type="term" value="P:peptidoglycan turnover"/>
    <property type="evidence" value="ECO:0007669"/>
    <property type="project" value="TreeGrafter"/>
</dbReference>
<dbReference type="InterPro" id="IPR036962">
    <property type="entry name" value="Glyco_hydro_3_N_sf"/>
</dbReference>
<proteinExistence type="inferred from homology"/>
<dbReference type="GO" id="GO:0004553">
    <property type="term" value="F:hydrolase activity, hydrolyzing O-glycosyl compounds"/>
    <property type="evidence" value="ECO:0007669"/>
    <property type="project" value="InterPro"/>
</dbReference>
<dbReference type="AlphaFoldDB" id="A0A250IIR2"/>
<dbReference type="InterPro" id="IPR017853">
    <property type="entry name" value="GH"/>
</dbReference>
<dbReference type="Gene3D" id="3.20.20.300">
    <property type="entry name" value="Glycoside hydrolase, family 3, N-terminal domain"/>
    <property type="match status" value="1"/>
</dbReference>
<dbReference type="GO" id="GO:0005975">
    <property type="term" value="P:carbohydrate metabolic process"/>
    <property type="evidence" value="ECO:0007669"/>
    <property type="project" value="InterPro"/>
</dbReference>
<dbReference type="KEGG" id="mbd:MEBOL_004499"/>
<dbReference type="Gene3D" id="3.40.50.1700">
    <property type="entry name" value="Glycoside hydrolase family 3 C-terminal domain"/>
    <property type="match status" value="1"/>
</dbReference>
<evidence type="ECO:0000256" key="3">
    <source>
        <dbReference type="ARBA" id="ARBA00023295"/>
    </source>
</evidence>
<dbReference type="InterPro" id="IPR050226">
    <property type="entry name" value="NagZ_Beta-hexosaminidase"/>
</dbReference>
<keyword evidence="4" id="KW-0732">Signal</keyword>
<dbReference type="Pfam" id="PF00933">
    <property type="entry name" value="Glyco_hydro_3"/>
    <property type="match status" value="1"/>
</dbReference>
<keyword evidence="3" id="KW-0326">Glycosidase</keyword>
<dbReference type="SUPFAM" id="SSF51445">
    <property type="entry name" value="(Trans)glycosidases"/>
    <property type="match status" value="1"/>
</dbReference>
<feature type="signal peptide" evidence="4">
    <location>
        <begin position="1"/>
        <end position="21"/>
    </location>
</feature>
<comment type="similarity">
    <text evidence="1">Belongs to the glycosyl hydrolase 3 family.</text>
</comment>
<keyword evidence="2" id="KW-0378">Hydrolase</keyword>
<evidence type="ECO:0000259" key="5">
    <source>
        <dbReference type="Pfam" id="PF00933"/>
    </source>
</evidence>